<organism evidence="3 4">
    <name type="scientific">Lophium mytilinum</name>
    <dbReference type="NCBI Taxonomy" id="390894"/>
    <lineage>
        <taxon>Eukaryota</taxon>
        <taxon>Fungi</taxon>
        <taxon>Dikarya</taxon>
        <taxon>Ascomycota</taxon>
        <taxon>Pezizomycotina</taxon>
        <taxon>Dothideomycetes</taxon>
        <taxon>Pleosporomycetidae</taxon>
        <taxon>Mytilinidiales</taxon>
        <taxon>Mytilinidiaceae</taxon>
        <taxon>Lophium</taxon>
    </lineage>
</organism>
<feature type="transmembrane region" description="Helical" evidence="2">
    <location>
        <begin position="149"/>
        <end position="170"/>
    </location>
</feature>
<protein>
    <submittedName>
        <fullName evidence="3">Uncharacterized protein</fullName>
    </submittedName>
</protein>
<evidence type="ECO:0000256" key="2">
    <source>
        <dbReference type="SAM" id="Phobius"/>
    </source>
</evidence>
<dbReference type="EMBL" id="MU004189">
    <property type="protein sequence ID" value="KAF2495036.1"/>
    <property type="molecule type" value="Genomic_DNA"/>
</dbReference>
<sequence>MESQTGLMSASLASRPSISSASSVSSVESYEFPDSRESLHEHPRASTSDSLSYAQTCDGDSFEESNRLVPPHAYPEEQDISAAEKSTFIPTTITTNPKAKKNLSVWQQTKHRWHHGFVAEICCCIIAIFALVLTGLTLRMNHNRPLHRWPLHISINALISVLTGLLKVGVSLPITEGISQLKWQWFGERPQDLIDIENFDLASRDAWGSLRFIFRMDTTGLVYSWHPPWRVLLFPFQWQRQNIRKYFTKFAALLAVLTFMIDPFTQQMVGFVDCYRTVGSDRNSTGPRGAISRTNTYAVSGDQLPTGKIEIDGPMAVAITTGLVNPPTNASSLVQAECPSGNCTFDLFQTIGICHSCQDVSQMIQEATDNYTLSDIFPDGRSIGVKREVPLQTSVSRSDNATILEVAVLLLPPVPGDQPFAVNCRIDPCVKTYNSSMTNTVLNETLVSSTPIGANALLNTFDPSFMSYLLATRQTLRNGQWGNCTPVPAMPMHTSDGYDAINSDFVLVSNANIDAAPNETLAIDNGTLWPKDCVWQFGLYSDRAIREELTTDFDNLTIHYRNGGDIGPLYAKKLWMYGNASFTSVDQAMRDLTDTMTATVRSEDLTPTEWAVGNVSVRYTCIQVRWAWFSFPAVLVGLATIFLIVLILQSPGGMAERTWKSSSLAILFCALDDAMKIAGRFELTREEMLRLAKTTTAQLVQDEEGRARFL</sequence>
<gene>
    <name evidence="3" type="ORF">BU16DRAFT_378608</name>
</gene>
<evidence type="ECO:0000313" key="4">
    <source>
        <dbReference type="Proteomes" id="UP000799750"/>
    </source>
</evidence>
<evidence type="ECO:0000256" key="1">
    <source>
        <dbReference type="SAM" id="MobiDB-lite"/>
    </source>
</evidence>
<keyword evidence="2" id="KW-0812">Transmembrane</keyword>
<dbReference type="Pfam" id="PF11374">
    <property type="entry name" value="DUF3176"/>
    <property type="match status" value="1"/>
</dbReference>
<feature type="transmembrane region" description="Helical" evidence="2">
    <location>
        <begin position="246"/>
        <end position="264"/>
    </location>
</feature>
<feature type="compositionally biased region" description="Basic and acidic residues" evidence="1">
    <location>
        <begin position="33"/>
        <end position="44"/>
    </location>
</feature>
<feature type="compositionally biased region" description="Low complexity" evidence="1">
    <location>
        <begin position="9"/>
        <end position="29"/>
    </location>
</feature>
<feature type="transmembrane region" description="Helical" evidence="2">
    <location>
        <begin position="626"/>
        <end position="648"/>
    </location>
</feature>
<dbReference type="PANTHER" id="PTHR35394">
    <property type="entry name" value="DUF3176 DOMAIN-CONTAINING PROTEIN"/>
    <property type="match status" value="1"/>
</dbReference>
<dbReference type="Proteomes" id="UP000799750">
    <property type="component" value="Unassembled WGS sequence"/>
</dbReference>
<feature type="region of interest" description="Disordered" evidence="1">
    <location>
        <begin position="1"/>
        <end position="68"/>
    </location>
</feature>
<name>A0A6A6QS98_9PEZI</name>
<keyword evidence="2" id="KW-0472">Membrane</keyword>
<dbReference type="InterPro" id="IPR021514">
    <property type="entry name" value="DUF3176"/>
</dbReference>
<evidence type="ECO:0000313" key="3">
    <source>
        <dbReference type="EMBL" id="KAF2495036.1"/>
    </source>
</evidence>
<dbReference type="OrthoDB" id="5376804at2759"/>
<reference evidence="3" key="1">
    <citation type="journal article" date="2020" name="Stud. Mycol.">
        <title>101 Dothideomycetes genomes: a test case for predicting lifestyles and emergence of pathogens.</title>
        <authorList>
            <person name="Haridas S."/>
            <person name="Albert R."/>
            <person name="Binder M."/>
            <person name="Bloem J."/>
            <person name="Labutti K."/>
            <person name="Salamov A."/>
            <person name="Andreopoulos B."/>
            <person name="Baker S."/>
            <person name="Barry K."/>
            <person name="Bills G."/>
            <person name="Bluhm B."/>
            <person name="Cannon C."/>
            <person name="Castanera R."/>
            <person name="Culley D."/>
            <person name="Daum C."/>
            <person name="Ezra D."/>
            <person name="Gonzalez J."/>
            <person name="Henrissat B."/>
            <person name="Kuo A."/>
            <person name="Liang C."/>
            <person name="Lipzen A."/>
            <person name="Lutzoni F."/>
            <person name="Magnuson J."/>
            <person name="Mondo S."/>
            <person name="Nolan M."/>
            <person name="Ohm R."/>
            <person name="Pangilinan J."/>
            <person name="Park H.-J."/>
            <person name="Ramirez L."/>
            <person name="Alfaro M."/>
            <person name="Sun H."/>
            <person name="Tritt A."/>
            <person name="Yoshinaga Y."/>
            <person name="Zwiers L.-H."/>
            <person name="Turgeon B."/>
            <person name="Goodwin S."/>
            <person name="Spatafora J."/>
            <person name="Crous P."/>
            <person name="Grigoriev I."/>
        </authorList>
    </citation>
    <scope>NUCLEOTIDE SEQUENCE</scope>
    <source>
        <strain evidence="3">CBS 269.34</strain>
    </source>
</reference>
<keyword evidence="4" id="KW-1185">Reference proteome</keyword>
<accession>A0A6A6QS98</accession>
<keyword evidence="2" id="KW-1133">Transmembrane helix</keyword>
<feature type="transmembrane region" description="Helical" evidence="2">
    <location>
        <begin position="117"/>
        <end position="137"/>
    </location>
</feature>
<proteinExistence type="predicted"/>
<dbReference type="PANTHER" id="PTHR35394:SF6">
    <property type="entry name" value="DUF3176 DOMAIN-CONTAINING PROTEIN"/>
    <property type="match status" value="1"/>
</dbReference>
<dbReference type="AlphaFoldDB" id="A0A6A6QS98"/>
<feature type="compositionally biased region" description="Polar residues" evidence="1">
    <location>
        <begin position="45"/>
        <end position="55"/>
    </location>
</feature>